<evidence type="ECO:0000256" key="1">
    <source>
        <dbReference type="ARBA" id="ARBA00004651"/>
    </source>
</evidence>
<dbReference type="Gene3D" id="1.20.1070.10">
    <property type="entry name" value="Rhodopsin 7-helix transmembrane proteins"/>
    <property type="match status" value="1"/>
</dbReference>
<dbReference type="GO" id="GO:0016503">
    <property type="term" value="F:pheromone receptor activity"/>
    <property type="evidence" value="ECO:0007669"/>
    <property type="project" value="InterPro"/>
</dbReference>
<keyword evidence="4 11" id="KW-0589">Pheromone response</keyword>
<keyword evidence="13" id="KW-1185">Reference proteome</keyword>
<keyword evidence="8 11" id="KW-0472">Membrane</keyword>
<keyword evidence="9 11" id="KW-0675">Receptor</keyword>
<feature type="domain" description="G-protein coupled receptors family 1 profile" evidence="12">
    <location>
        <begin position="32"/>
        <end position="296"/>
    </location>
</feature>
<name>A0A384DI75_URSMA</name>
<evidence type="ECO:0000256" key="9">
    <source>
        <dbReference type="ARBA" id="ARBA00023170"/>
    </source>
</evidence>
<evidence type="ECO:0000256" key="5">
    <source>
        <dbReference type="ARBA" id="ARBA00022692"/>
    </source>
</evidence>
<evidence type="ECO:0000313" key="13">
    <source>
        <dbReference type="Proteomes" id="UP000261680"/>
    </source>
</evidence>
<keyword evidence="5 11" id="KW-0812">Transmembrane</keyword>
<evidence type="ECO:0000256" key="8">
    <source>
        <dbReference type="ARBA" id="ARBA00023136"/>
    </source>
</evidence>
<dbReference type="PROSITE" id="PS50262">
    <property type="entry name" value="G_PROTEIN_RECEP_F1_2"/>
    <property type="match status" value="1"/>
</dbReference>
<feature type="transmembrane region" description="Helical" evidence="11">
    <location>
        <begin position="283"/>
        <end position="299"/>
    </location>
</feature>
<comment type="subcellular location">
    <subcellularLocation>
        <location evidence="1 11">Cell membrane</location>
        <topology evidence="1 11">Multi-pass membrane protein</topology>
    </subcellularLocation>
</comment>
<comment type="similarity">
    <text evidence="2 11">Belongs to the G-protein coupled receptor 1 family.</text>
</comment>
<dbReference type="FunFam" id="1.20.1070.10:FF:000051">
    <property type="entry name" value="Vomeronasal type-1 receptor"/>
    <property type="match status" value="1"/>
</dbReference>
<dbReference type="Proteomes" id="UP000261680">
    <property type="component" value="Unplaced"/>
</dbReference>
<evidence type="ECO:0000256" key="6">
    <source>
        <dbReference type="ARBA" id="ARBA00022989"/>
    </source>
</evidence>
<dbReference type="Pfam" id="PF03402">
    <property type="entry name" value="V1R"/>
    <property type="match status" value="1"/>
</dbReference>
<gene>
    <name evidence="14" type="primary">LOC103678861</name>
</gene>
<dbReference type="SUPFAM" id="SSF81321">
    <property type="entry name" value="Family A G protein-coupled receptor-like"/>
    <property type="match status" value="1"/>
</dbReference>
<dbReference type="RefSeq" id="XP_008706499.2">
    <property type="nucleotide sequence ID" value="XM_008708277.2"/>
</dbReference>
<dbReference type="GeneID" id="103678861"/>
<keyword evidence="10 11" id="KW-0807">Transducer</keyword>
<evidence type="ECO:0000256" key="10">
    <source>
        <dbReference type="ARBA" id="ARBA00023224"/>
    </source>
</evidence>
<feature type="transmembrane region" description="Helical" evidence="11">
    <location>
        <begin position="250"/>
        <end position="271"/>
    </location>
</feature>
<keyword evidence="6 11" id="KW-1133">Transmembrane helix</keyword>
<evidence type="ECO:0000256" key="4">
    <source>
        <dbReference type="ARBA" id="ARBA00022507"/>
    </source>
</evidence>
<keyword evidence="7 11" id="KW-0297">G-protein coupled receptor</keyword>
<evidence type="ECO:0000259" key="12">
    <source>
        <dbReference type="PROSITE" id="PS50262"/>
    </source>
</evidence>
<evidence type="ECO:0000313" key="14">
    <source>
        <dbReference type="RefSeq" id="XP_008706499.2"/>
    </source>
</evidence>
<dbReference type="GO" id="GO:0005886">
    <property type="term" value="C:plasma membrane"/>
    <property type="evidence" value="ECO:0007669"/>
    <property type="project" value="UniProtKB-SubCell"/>
</dbReference>
<evidence type="ECO:0000256" key="11">
    <source>
        <dbReference type="RuleBase" id="RU364061"/>
    </source>
</evidence>
<keyword evidence="3 11" id="KW-1003">Cell membrane</keyword>
<evidence type="ECO:0000256" key="2">
    <source>
        <dbReference type="ARBA" id="ARBA00010663"/>
    </source>
</evidence>
<protein>
    <recommendedName>
        <fullName evidence="11">Vomeronasal type-1 receptor</fullName>
    </recommendedName>
</protein>
<dbReference type="GO" id="GO:0007606">
    <property type="term" value="P:sensory perception of chemical stimulus"/>
    <property type="evidence" value="ECO:0007669"/>
    <property type="project" value="UniProtKB-ARBA"/>
</dbReference>
<accession>A0A384DI75</accession>
<dbReference type="InterPro" id="IPR017452">
    <property type="entry name" value="GPCR_Rhodpsn_7TM"/>
</dbReference>
<dbReference type="OrthoDB" id="9606139at2759"/>
<proteinExistence type="inferred from homology"/>
<feature type="transmembrane region" description="Helical" evidence="11">
    <location>
        <begin position="141"/>
        <end position="161"/>
    </location>
</feature>
<dbReference type="KEGG" id="umr:103678861"/>
<feature type="transmembrane region" description="Helical" evidence="11">
    <location>
        <begin position="27"/>
        <end position="46"/>
    </location>
</feature>
<feature type="transmembrane region" description="Helical" evidence="11">
    <location>
        <begin position="58"/>
        <end position="80"/>
    </location>
</feature>
<evidence type="ECO:0000256" key="7">
    <source>
        <dbReference type="ARBA" id="ARBA00023040"/>
    </source>
</evidence>
<dbReference type="GO" id="GO:0019236">
    <property type="term" value="P:response to pheromone"/>
    <property type="evidence" value="ECO:0007669"/>
    <property type="project" value="UniProtKB-KW"/>
</dbReference>
<dbReference type="AlphaFoldDB" id="A0A384DI75"/>
<organism evidence="13 14">
    <name type="scientific">Ursus maritimus</name>
    <name type="common">Polar bear</name>
    <name type="synonym">Thalarctos maritimus</name>
    <dbReference type="NCBI Taxonomy" id="29073"/>
    <lineage>
        <taxon>Eukaryota</taxon>
        <taxon>Metazoa</taxon>
        <taxon>Chordata</taxon>
        <taxon>Craniata</taxon>
        <taxon>Vertebrata</taxon>
        <taxon>Euteleostomi</taxon>
        <taxon>Mammalia</taxon>
        <taxon>Eutheria</taxon>
        <taxon>Laurasiatheria</taxon>
        <taxon>Carnivora</taxon>
        <taxon>Caniformia</taxon>
        <taxon>Ursidae</taxon>
        <taxon>Ursus</taxon>
    </lineage>
</organism>
<dbReference type="PRINTS" id="PR01534">
    <property type="entry name" value="VOMERONASL1R"/>
</dbReference>
<evidence type="ECO:0000256" key="3">
    <source>
        <dbReference type="ARBA" id="ARBA00022475"/>
    </source>
</evidence>
<dbReference type="PANTHER" id="PTHR24062">
    <property type="entry name" value="VOMERONASAL TYPE-1 RECEPTOR"/>
    <property type="match status" value="1"/>
</dbReference>
<feature type="non-terminal residue" evidence="14">
    <location>
        <position position="316"/>
    </location>
</feature>
<dbReference type="InterPro" id="IPR004072">
    <property type="entry name" value="Vmron_rcpt_1"/>
</dbReference>
<reference evidence="14" key="1">
    <citation type="submission" date="2025-08" db="UniProtKB">
        <authorList>
            <consortium name="RefSeq"/>
        </authorList>
    </citation>
    <scope>IDENTIFICATION</scope>
    <source>
        <tissue evidence="14">Whole blood</tissue>
    </source>
</reference>
<sequence>MCFYFATMMITLSISITFKICQFLQVGIGVSANTFLLLIRILMLLLDHRPKPTNLTICHLAFVHIMKLFTVLFLLSSDLYESPNVRNDFKCKALFYVGRVMRRLSICTTCLLSVLQAITISPSTSWLAKFKHKCTKYILHFYLIVWLLSVSLSSNLISYTVPSSNVTQTNLLHVSKYCSLSPMNFLIRNLFFTLTISRDVFLVGVMLFVSAYMVMLLSRHRKQCQHLHSSSLSSRVFPERRATQTILLQLSFFVVMYWVDMIISSSTVLLWTHSPLIQDFQTLVVNMYATVSPLVLISCDKRIINMLQKCGKITIN</sequence>
<feature type="transmembrane region" description="Helical" evidence="11">
    <location>
        <begin position="200"/>
        <end position="218"/>
    </location>
</feature>